<keyword evidence="5" id="KW-1185">Reference proteome</keyword>
<dbReference type="OrthoDB" id="9768262at2"/>
<proteinExistence type="inferred from homology"/>
<comment type="similarity">
    <text evidence="1">Belongs to the iron-sulfur cluster assembly SufBD family.</text>
</comment>
<dbReference type="NCBIfam" id="TIGR01981">
    <property type="entry name" value="sufD"/>
    <property type="match status" value="1"/>
</dbReference>
<evidence type="ECO:0000259" key="2">
    <source>
        <dbReference type="Pfam" id="PF01458"/>
    </source>
</evidence>
<dbReference type="InterPro" id="IPR011542">
    <property type="entry name" value="SUF_FeS_clus_asmbl_SufD"/>
</dbReference>
<evidence type="ECO:0000259" key="3">
    <source>
        <dbReference type="Pfam" id="PF19295"/>
    </source>
</evidence>
<dbReference type="InterPro" id="IPR045595">
    <property type="entry name" value="SufBD_N"/>
</dbReference>
<feature type="domain" description="SUF system FeS cluster assembly SufBD core" evidence="2">
    <location>
        <begin position="185"/>
        <end position="412"/>
    </location>
</feature>
<dbReference type="EMBL" id="MVDD01000007">
    <property type="protein sequence ID" value="PKQ62704.1"/>
    <property type="molecule type" value="Genomic_DNA"/>
</dbReference>
<dbReference type="SUPFAM" id="SSF101960">
    <property type="entry name" value="Stabilizer of iron transporter SufD"/>
    <property type="match status" value="1"/>
</dbReference>
<dbReference type="PANTHER" id="PTHR43575">
    <property type="entry name" value="PROTEIN ABCI7, CHLOROPLASTIC"/>
    <property type="match status" value="1"/>
</dbReference>
<accession>A0A2N3HXC2</accession>
<evidence type="ECO:0000256" key="1">
    <source>
        <dbReference type="ARBA" id="ARBA00043967"/>
    </source>
</evidence>
<dbReference type="Pfam" id="PF01458">
    <property type="entry name" value="SUFBD_core"/>
    <property type="match status" value="1"/>
</dbReference>
<dbReference type="Pfam" id="PF19295">
    <property type="entry name" value="SufBD_N"/>
    <property type="match status" value="1"/>
</dbReference>
<comment type="caution">
    <text evidence="4">The sequence shown here is derived from an EMBL/GenBank/DDBJ whole genome shotgun (WGS) entry which is preliminary data.</text>
</comment>
<evidence type="ECO:0000313" key="5">
    <source>
        <dbReference type="Proteomes" id="UP000233535"/>
    </source>
</evidence>
<dbReference type="InterPro" id="IPR000825">
    <property type="entry name" value="SUF_FeS_clus_asmbl_SufBD_core"/>
</dbReference>
<evidence type="ECO:0000313" key="4">
    <source>
        <dbReference type="EMBL" id="PKQ62704.1"/>
    </source>
</evidence>
<dbReference type="Proteomes" id="UP000233535">
    <property type="component" value="Unassembled WGS sequence"/>
</dbReference>
<feature type="domain" description="SUF system FeS cluster assembly SufBD N-terminal" evidence="3">
    <location>
        <begin position="7"/>
        <end position="176"/>
    </location>
</feature>
<dbReference type="InterPro" id="IPR055346">
    <property type="entry name" value="Fe-S_cluster_assembly_SufBD"/>
</dbReference>
<name>A0A2N3HXC2_9BACT</name>
<sequence>MANIDTINKDFANLFEQGKELLTNGSSNCMNKAREKAFVQFQKLGVPTRANENYKYTNLIPAFDHPYNVNLRYMEVDVDLNDIFQCDVPELDTNMVLLTNGWYYGNNKTLTELPKGVIVCGVQEAAKKYPAIFEAHYGKYAKPADDGLVALNTALAKDGLFIYVPKGVVVEKPIQVVNLLRSDRDLLATQRNLFVIEENAQAKIIVCDHTLTHHKYLSNAVTEINVATNAVFDLYTLQNQHLNSVILNSTFIRQEKNSNVLTNTISLYGGTIRNNHHVLLDGEHCENHTFGMYLMDKDQHVDNFTSIDHAKPNCLSNEHFKGVMDGKATAAFAGRIYVRPDAQKTLAYQSNNNLLLSDDAQINTKPQLIIDADDVKCSHGATVGQMDEDALFYLRARGIDEKEARQMLMFAFAHEIIEKIRVEPLKDRIDALVDTRLRGEISKCNTCAIACKN</sequence>
<gene>
    <name evidence="4" type="ORF">BZG02_10855</name>
</gene>
<dbReference type="AlphaFoldDB" id="A0A2N3HXC2"/>
<dbReference type="GO" id="GO:0016226">
    <property type="term" value="P:iron-sulfur cluster assembly"/>
    <property type="evidence" value="ECO:0007669"/>
    <property type="project" value="InterPro"/>
</dbReference>
<organism evidence="4 5">
    <name type="scientific">Labilibaculum filiforme</name>
    <dbReference type="NCBI Taxonomy" id="1940526"/>
    <lineage>
        <taxon>Bacteria</taxon>
        <taxon>Pseudomonadati</taxon>
        <taxon>Bacteroidota</taxon>
        <taxon>Bacteroidia</taxon>
        <taxon>Marinilabiliales</taxon>
        <taxon>Marinifilaceae</taxon>
        <taxon>Labilibaculum</taxon>
    </lineage>
</organism>
<reference evidence="4 5" key="1">
    <citation type="journal article" date="2017" name="Front. Microbiol.">
        <title>Labilibaculum manganireducens gen. nov., sp. nov. and Labilibaculum filiforme sp. nov., Novel Bacteroidetes Isolated from Subsurface Sediments of the Baltic Sea.</title>
        <authorList>
            <person name="Vandieken V."/>
            <person name="Marshall I.P."/>
            <person name="Niemann H."/>
            <person name="Engelen B."/>
            <person name="Cypionka H."/>
        </authorList>
    </citation>
    <scope>NUCLEOTIDE SEQUENCE [LARGE SCALE GENOMIC DNA]</scope>
    <source>
        <strain evidence="4 5">59.16B</strain>
    </source>
</reference>
<dbReference type="RefSeq" id="WP_101261465.1">
    <property type="nucleotide sequence ID" value="NZ_MVDD01000007.1"/>
</dbReference>
<protein>
    <submittedName>
        <fullName evidence="4">Fe-S cluster assembly protein SufD</fullName>
    </submittedName>
</protein>
<dbReference type="PANTHER" id="PTHR43575:SF1">
    <property type="entry name" value="PROTEIN ABCI7, CHLOROPLASTIC"/>
    <property type="match status" value="1"/>
</dbReference>
<dbReference type="InterPro" id="IPR037284">
    <property type="entry name" value="SUF_FeS_clus_asmbl_SufBD_sf"/>
</dbReference>